<evidence type="ECO:0000259" key="3">
    <source>
        <dbReference type="PROSITE" id="PS51725"/>
    </source>
</evidence>
<feature type="domain" description="EF-hand" evidence="2">
    <location>
        <begin position="18"/>
        <end position="48"/>
    </location>
</feature>
<dbReference type="PROSITE" id="PS51725">
    <property type="entry name" value="ABM"/>
    <property type="match status" value="1"/>
</dbReference>
<feature type="domain" description="ABM" evidence="3">
    <location>
        <begin position="172"/>
        <end position="260"/>
    </location>
</feature>
<sequence>MSADKDCQTKSEVDLCIFKDIFRRADKNDDGAISWTEFVSYFSDGIVTDDGMRNLFNEIDSHNTNNIDTHELCIYFTERLGSHEPVFESAGSLCRAVSASVKSLAETHARKPPAAQFVDRFLLREMCAHLEAQLQVARLQRLLDRLESRTALVTGRTRIEEAVLDEDEAMILIVRRRLAVQEEQLASFLSAVRKYSSQLEGVTSCLLLSIRQYRSTGSVTLYEFWESLGSWRKFLPSPVSRDLRRALVDCTDAPESTDTMLMPSSWWKNMDH</sequence>
<dbReference type="Proteomes" id="UP000095280">
    <property type="component" value="Unplaced"/>
</dbReference>
<evidence type="ECO:0000313" key="4">
    <source>
        <dbReference type="Proteomes" id="UP000095280"/>
    </source>
</evidence>
<dbReference type="InterPro" id="IPR011992">
    <property type="entry name" value="EF-hand-dom_pair"/>
</dbReference>
<dbReference type="SUPFAM" id="SSF47473">
    <property type="entry name" value="EF-hand"/>
    <property type="match status" value="1"/>
</dbReference>
<organism evidence="4 5">
    <name type="scientific">Macrostomum lignano</name>
    <dbReference type="NCBI Taxonomy" id="282301"/>
    <lineage>
        <taxon>Eukaryota</taxon>
        <taxon>Metazoa</taxon>
        <taxon>Spiralia</taxon>
        <taxon>Lophotrochozoa</taxon>
        <taxon>Platyhelminthes</taxon>
        <taxon>Rhabditophora</taxon>
        <taxon>Macrostomorpha</taxon>
        <taxon>Macrostomida</taxon>
        <taxon>Macrostomidae</taxon>
        <taxon>Macrostomum</taxon>
    </lineage>
</organism>
<dbReference type="InterPro" id="IPR018247">
    <property type="entry name" value="EF_Hand_1_Ca_BS"/>
</dbReference>
<dbReference type="PROSITE" id="PS00018">
    <property type="entry name" value="EF_HAND_1"/>
    <property type="match status" value="1"/>
</dbReference>
<dbReference type="Pfam" id="PF03992">
    <property type="entry name" value="ABM"/>
    <property type="match status" value="1"/>
</dbReference>
<dbReference type="GO" id="GO:0042984">
    <property type="term" value="P:regulation of amyloid precursor protein biosynthetic process"/>
    <property type="evidence" value="ECO:0007669"/>
    <property type="project" value="TreeGrafter"/>
</dbReference>
<dbReference type="InterPro" id="IPR011008">
    <property type="entry name" value="Dimeric_a/b-barrel"/>
</dbReference>
<dbReference type="Gene3D" id="1.10.238.10">
    <property type="entry name" value="EF-hand"/>
    <property type="match status" value="1"/>
</dbReference>
<dbReference type="GO" id="GO:0005509">
    <property type="term" value="F:calcium ion binding"/>
    <property type="evidence" value="ECO:0007669"/>
    <property type="project" value="InterPro"/>
</dbReference>
<dbReference type="PANTHER" id="PTHR12178">
    <property type="entry name" value="EF-HAND DOMAIN-CONTAINING PROTEIN"/>
    <property type="match status" value="1"/>
</dbReference>
<dbReference type="WBParaSite" id="maker-uti_cns_0000717-snap-gene-1.4-mRNA-1">
    <property type="protein sequence ID" value="maker-uti_cns_0000717-snap-gene-1.4-mRNA-1"/>
    <property type="gene ID" value="maker-uti_cns_0000717-snap-gene-1.4"/>
</dbReference>
<accession>A0A1I8G4E2</accession>
<dbReference type="InterPro" id="IPR039862">
    <property type="entry name" value="NECAB1/2/3"/>
</dbReference>
<reference evidence="5" key="1">
    <citation type="submission" date="2016-11" db="UniProtKB">
        <authorList>
            <consortium name="WormBaseParasite"/>
        </authorList>
    </citation>
    <scope>IDENTIFICATION</scope>
</reference>
<protein>
    <submittedName>
        <fullName evidence="5">EF-hand domain-containing protein</fullName>
    </submittedName>
</protein>
<dbReference type="AlphaFoldDB" id="A0A1I8G4E2"/>
<dbReference type="InterPro" id="IPR007138">
    <property type="entry name" value="ABM_dom"/>
</dbReference>
<dbReference type="PROSITE" id="PS50222">
    <property type="entry name" value="EF_HAND_2"/>
    <property type="match status" value="1"/>
</dbReference>
<dbReference type="GO" id="GO:0005737">
    <property type="term" value="C:cytoplasm"/>
    <property type="evidence" value="ECO:0007669"/>
    <property type="project" value="TreeGrafter"/>
</dbReference>
<proteinExistence type="predicted"/>
<evidence type="ECO:0000256" key="1">
    <source>
        <dbReference type="ARBA" id="ARBA00022837"/>
    </source>
</evidence>
<evidence type="ECO:0000259" key="2">
    <source>
        <dbReference type="PROSITE" id="PS50222"/>
    </source>
</evidence>
<dbReference type="PANTHER" id="PTHR12178:SF10">
    <property type="entry name" value="N-TERMINAL EF-HAND CALCIUM-BINDING PROTEIN 1-LIKE ISOFORM X1"/>
    <property type="match status" value="1"/>
</dbReference>
<name>A0A1I8G4E2_9PLAT</name>
<keyword evidence="1" id="KW-0106">Calcium</keyword>
<evidence type="ECO:0000313" key="5">
    <source>
        <dbReference type="WBParaSite" id="maker-uti_cns_0000717-snap-gene-1.4-mRNA-1"/>
    </source>
</evidence>
<dbReference type="SUPFAM" id="SSF54909">
    <property type="entry name" value="Dimeric alpha+beta barrel"/>
    <property type="match status" value="1"/>
</dbReference>
<dbReference type="InterPro" id="IPR002048">
    <property type="entry name" value="EF_hand_dom"/>
</dbReference>
<keyword evidence="4" id="KW-1185">Reference proteome</keyword>